<reference evidence="1" key="1">
    <citation type="journal article" date="2023" name="G3 (Bethesda)">
        <title>A reference genome for the long-term kleptoplast-retaining sea slug Elysia crispata morphotype clarki.</title>
        <authorList>
            <person name="Eastman K.E."/>
            <person name="Pendleton A.L."/>
            <person name="Shaikh M.A."/>
            <person name="Suttiyut T."/>
            <person name="Ogas R."/>
            <person name="Tomko P."/>
            <person name="Gavelis G."/>
            <person name="Widhalm J.R."/>
            <person name="Wisecaver J.H."/>
        </authorList>
    </citation>
    <scope>NUCLEOTIDE SEQUENCE</scope>
    <source>
        <strain evidence="1">ECLA1</strain>
    </source>
</reference>
<protein>
    <submittedName>
        <fullName evidence="1">Uncharacterized protein</fullName>
    </submittedName>
</protein>
<comment type="caution">
    <text evidence="1">The sequence shown here is derived from an EMBL/GenBank/DDBJ whole genome shotgun (WGS) entry which is preliminary data.</text>
</comment>
<accession>A0AAE1A416</accession>
<organism evidence="1 2">
    <name type="scientific">Elysia crispata</name>
    <name type="common">lettuce slug</name>
    <dbReference type="NCBI Taxonomy" id="231223"/>
    <lineage>
        <taxon>Eukaryota</taxon>
        <taxon>Metazoa</taxon>
        <taxon>Spiralia</taxon>
        <taxon>Lophotrochozoa</taxon>
        <taxon>Mollusca</taxon>
        <taxon>Gastropoda</taxon>
        <taxon>Heterobranchia</taxon>
        <taxon>Euthyneura</taxon>
        <taxon>Panpulmonata</taxon>
        <taxon>Sacoglossa</taxon>
        <taxon>Placobranchoidea</taxon>
        <taxon>Plakobranchidae</taxon>
        <taxon>Elysia</taxon>
    </lineage>
</organism>
<evidence type="ECO:0000313" key="2">
    <source>
        <dbReference type="Proteomes" id="UP001283361"/>
    </source>
</evidence>
<evidence type="ECO:0000313" key="1">
    <source>
        <dbReference type="EMBL" id="KAK3780939.1"/>
    </source>
</evidence>
<gene>
    <name evidence="1" type="ORF">RRG08_052090</name>
</gene>
<name>A0AAE1A416_9GAST</name>
<sequence length="78" mass="8671">MRAINSKVCLSPIVRRVGALLGVRKVVQDLLIMEMWRASEEVTQVAWRLGNFTLPQEPTSIKPGPDINCYKSLSGAKC</sequence>
<keyword evidence="2" id="KW-1185">Reference proteome</keyword>
<proteinExistence type="predicted"/>
<dbReference type="EMBL" id="JAWDGP010002675">
    <property type="protein sequence ID" value="KAK3780939.1"/>
    <property type="molecule type" value="Genomic_DNA"/>
</dbReference>
<dbReference type="Proteomes" id="UP001283361">
    <property type="component" value="Unassembled WGS sequence"/>
</dbReference>
<dbReference type="AlphaFoldDB" id="A0AAE1A416"/>